<proteinExistence type="predicted"/>
<dbReference type="EMBL" id="JAFNEN010000277">
    <property type="protein sequence ID" value="KAG8187211.1"/>
    <property type="molecule type" value="Genomic_DNA"/>
</dbReference>
<feature type="region of interest" description="Disordered" evidence="1">
    <location>
        <begin position="22"/>
        <end position="45"/>
    </location>
</feature>
<organism evidence="2 3">
    <name type="scientific">Oedothorax gibbosus</name>
    <dbReference type="NCBI Taxonomy" id="931172"/>
    <lineage>
        <taxon>Eukaryota</taxon>
        <taxon>Metazoa</taxon>
        <taxon>Ecdysozoa</taxon>
        <taxon>Arthropoda</taxon>
        <taxon>Chelicerata</taxon>
        <taxon>Arachnida</taxon>
        <taxon>Araneae</taxon>
        <taxon>Araneomorphae</taxon>
        <taxon>Entelegynae</taxon>
        <taxon>Araneoidea</taxon>
        <taxon>Linyphiidae</taxon>
        <taxon>Erigoninae</taxon>
        <taxon>Oedothorax</taxon>
    </lineage>
</organism>
<reference evidence="2 3" key="1">
    <citation type="journal article" date="2022" name="Nat. Ecol. Evol.">
        <title>A masculinizing supergene underlies an exaggerated male reproductive morph in a spider.</title>
        <authorList>
            <person name="Hendrickx F."/>
            <person name="De Corte Z."/>
            <person name="Sonet G."/>
            <person name="Van Belleghem S.M."/>
            <person name="Kostlbacher S."/>
            <person name="Vangestel C."/>
        </authorList>
    </citation>
    <scope>NUCLEOTIDE SEQUENCE [LARGE SCALE GENOMIC DNA]</scope>
    <source>
        <strain evidence="2">W744_W776</strain>
    </source>
</reference>
<dbReference type="Proteomes" id="UP000827092">
    <property type="component" value="Unassembled WGS sequence"/>
</dbReference>
<comment type="caution">
    <text evidence="2">The sequence shown here is derived from an EMBL/GenBank/DDBJ whole genome shotgun (WGS) entry which is preliminary data.</text>
</comment>
<gene>
    <name evidence="2" type="ORF">JTE90_020080</name>
</gene>
<evidence type="ECO:0000313" key="2">
    <source>
        <dbReference type="EMBL" id="KAG8187211.1"/>
    </source>
</evidence>
<accession>A0AAV6UUL9</accession>
<sequence>MRDRHPEKVFLSVTIPIHFSPSSLSRSISQKGRGRGTERGPFPIQEQVTMSESFSIFRISLISESERAGRAASGTERDLDTKSVIRRANNIRPYLPSLRECLLSIREGLKGGMGQVGLNIFQ</sequence>
<evidence type="ECO:0000313" key="3">
    <source>
        <dbReference type="Proteomes" id="UP000827092"/>
    </source>
</evidence>
<protein>
    <submittedName>
        <fullName evidence="2">Uncharacterized protein</fullName>
    </submittedName>
</protein>
<keyword evidence="3" id="KW-1185">Reference proteome</keyword>
<name>A0AAV6UUL9_9ARAC</name>
<evidence type="ECO:0000256" key="1">
    <source>
        <dbReference type="SAM" id="MobiDB-lite"/>
    </source>
</evidence>
<dbReference type="AlphaFoldDB" id="A0AAV6UUL9"/>